<accession>A0ACB7WXF2</accession>
<proteinExistence type="predicted"/>
<evidence type="ECO:0000313" key="1">
    <source>
        <dbReference type="EMBL" id="KAH7833107.1"/>
    </source>
</evidence>
<comment type="caution">
    <text evidence="1">The sequence shown here is derived from an EMBL/GenBank/DDBJ whole genome shotgun (WGS) entry which is preliminary data.</text>
</comment>
<organism evidence="1 2">
    <name type="scientific">Vaccinium darrowii</name>
    <dbReference type="NCBI Taxonomy" id="229202"/>
    <lineage>
        <taxon>Eukaryota</taxon>
        <taxon>Viridiplantae</taxon>
        <taxon>Streptophyta</taxon>
        <taxon>Embryophyta</taxon>
        <taxon>Tracheophyta</taxon>
        <taxon>Spermatophyta</taxon>
        <taxon>Magnoliopsida</taxon>
        <taxon>eudicotyledons</taxon>
        <taxon>Gunneridae</taxon>
        <taxon>Pentapetalae</taxon>
        <taxon>asterids</taxon>
        <taxon>Ericales</taxon>
        <taxon>Ericaceae</taxon>
        <taxon>Vaccinioideae</taxon>
        <taxon>Vaccinieae</taxon>
        <taxon>Vaccinium</taxon>
    </lineage>
</organism>
<protein>
    <submittedName>
        <fullName evidence="1">Uncharacterized protein</fullName>
    </submittedName>
</protein>
<reference evidence="1 2" key="1">
    <citation type="journal article" date="2021" name="Hortic Res">
        <title>High-quality reference genome and annotation aids understanding of berry development for evergreen blueberry (Vaccinium darrowii).</title>
        <authorList>
            <person name="Yu J."/>
            <person name="Hulse-Kemp A.M."/>
            <person name="Babiker E."/>
            <person name="Staton M."/>
        </authorList>
    </citation>
    <scope>NUCLEOTIDE SEQUENCE [LARGE SCALE GENOMIC DNA]</scope>
    <source>
        <strain evidence="2">cv. NJ 8807/NJ 8810</strain>
        <tissue evidence="1">Young leaf</tissue>
    </source>
</reference>
<gene>
    <name evidence="1" type="ORF">Vadar_003212</name>
</gene>
<sequence length="93" mass="10393">MLCRVSISTWGDTSPRVRVKIADRATRLSIVSHIVNGMKMHQQELNKTLDTGTLQHTYLDGVNGHGSWPRLVASIALWRGVRLRSTQVVEPTS</sequence>
<dbReference type="EMBL" id="CM037152">
    <property type="protein sequence ID" value="KAH7833107.1"/>
    <property type="molecule type" value="Genomic_DNA"/>
</dbReference>
<keyword evidence="2" id="KW-1185">Reference proteome</keyword>
<name>A0ACB7WXF2_9ERIC</name>
<dbReference type="Proteomes" id="UP000828048">
    <property type="component" value="Chromosome 2"/>
</dbReference>
<evidence type="ECO:0000313" key="2">
    <source>
        <dbReference type="Proteomes" id="UP000828048"/>
    </source>
</evidence>